<dbReference type="Pfam" id="PF19439">
    <property type="entry name" value="CLEC16A_C"/>
    <property type="match status" value="1"/>
</dbReference>
<evidence type="ECO:0000256" key="1">
    <source>
        <dbReference type="ARBA" id="ARBA00006441"/>
    </source>
</evidence>
<dbReference type="Proteomes" id="UP001158576">
    <property type="component" value="Chromosome PAR"/>
</dbReference>
<feature type="domain" description="CLEC16A/TT9 C-terminal" evidence="5">
    <location>
        <begin position="529"/>
        <end position="661"/>
    </location>
</feature>
<evidence type="ECO:0000313" key="7">
    <source>
        <dbReference type="Proteomes" id="UP001158576"/>
    </source>
</evidence>
<evidence type="ECO:0000313" key="6">
    <source>
        <dbReference type="EMBL" id="CAG5089312.1"/>
    </source>
</evidence>
<keyword evidence="7" id="KW-1185">Reference proteome</keyword>
<feature type="region of interest" description="Disordered" evidence="3">
    <location>
        <begin position="364"/>
        <end position="390"/>
    </location>
</feature>
<feature type="domain" description="FPL" evidence="4">
    <location>
        <begin position="46"/>
        <end position="193"/>
    </location>
</feature>
<protein>
    <submittedName>
        <fullName evidence="6">Oidioi.mRNA.OKI2018_I69.PAR.g12170.t1.cds</fullName>
    </submittedName>
</protein>
<accession>A0ABN7S288</accession>
<evidence type="ECO:0000259" key="5">
    <source>
        <dbReference type="Pfam" id="PF19439"/>
    </source>
</evidence>
<name>A0ABN7S288_OIKDI</name>
<keyword evidence="2" id="KW-0072">Autophagy</keyword>
<reference evidence="6 7" key="1">
    <citation type="submission" date="2021-04" db="EMBL/GenBank/DDBJ databases">
        <authorList>
            <person name="Bliznina A."/>
        </authorList>
    </citation>
    <scope>NUCLEOTIDE SEQUENCE [LARGE SCALE GENOMIC DNA]</scope>
</reference>
<organism evidence="6 7">
    <name type="scientific">Oikopleura dioica</name>
    <name type="common">Tunicate</name>
    <dbReference type="NCBI Taxonomy" id="34765"/>
    <lineage>
        <taxon>Eukaryota</taxon>
        <taxon>Metazoa</taxon>
        <taxon>Chordata</taxon>
        <taxon>Tunicata</taxon>
        <taxon>Appendicularia</taxon>
        <taxon>Copelata</taxon>
        <taxon>Oikopleuridae</taxon>
        <taxon>Oikopleura</taxon>
    </lineage>
</organism>
<dbReference type="PANTHER" id="PTHR21481">
    <property type="entry name" value="PROTEIN CLEC16A"/>
    <property type="match status" value="1"/>
</dbReference>
<gene>
    <name evidence="6" type="ORF">OKIOD_LOCUS3728</name>
</gene>
<evidence type="ECO:0000256" key="2">
    <source>
        <dbReference type="ARBA" id="ARBA00023006"/>
    </source>
</evidence>
<dbReference type="InterPro" id="IPR019155">
    <property type="entry name" value="CLEC16A/TT9_N"/>
</dbReference>
<dbReference type="SUPFAM" id="SSF48371">
    <property type="entry name" value="ARM repeat"/>
    <property type="match status" value="1"/>
</dbReference>
<comment type="similarity">
    <text evidence="1">Belongs to the CLEC16A/gop-1 family.</text>
</comment>
<dbReference type="Pfam" id="PF09758">
    <property type="entry name" value="FPL"/>
    <property type="match status" value="1"/>
</dbReference>
<dbReference type="InterPro" id="IPR039272">
    <property type="entry name" value="CLEC16A/TT9"/>
</dbReference>
<evidence type="ECO:0000256" key="3">
    <source>
        <dbReference type="SAM" id="MobiDB-lite"/>
    </source>
</evidence>
<dbReference type="PANTHER" id="PTHR21481:SF0">
    <property type="entry name" value="PROTEIN CLEC16A"/>
    <property type="match status" value="1"/>
</dbReference>
<dbReference type="InterPro" id="IPR016024">
    <property type="entry name" value="ARM-type_fold"/>
</dbReference>
<sequence>MSGRSWFSWNRTQNVHSLERLRQLYSLLTKNKTVTPNNKSLVVETLRSISEILIWGDQNDSSVFEFFLEKNMFQFFINLLNSDPGSHVCIQLLQTLNILFENLRHETSLFYLLSNNHVNTILVSRFDFEDEELLAYYISFLKTLSLRLDSNTVHFFFNEHRADFPLFTEALNFHAHSESMVRAAVRTLTLSVYRVREPALESFLLERTAKPYFSQLVYDCQQIAIAIDTQHETGKVEPQLLNDHMDFLHYFADIISNASPALGNLLIELLLQKLLSVYAAPIFKDIGVDPSFAERRSQFAPAVSLTLMAEVFSLLKIEGLERLSKEMGDWACSQIIASSGFMSKPANLQQQLDAQREIAIRELNQNNLKSSPSTESTSEPEAPPENRVGSPIYEFENFPLLDSCLKALETERNYLNVLPTLLFVNSMVSNLNDTSQLMMNHENPADAEKHSYGDCLFEKLIRLLEKAVSKPTSIRLITVSLACNIIEWLNQNGVEVLDEVTKVAQDLKTNLSIPLRQEELFLNVISEISQTPMSGQVLIKRLPCGADEQLQYEILLFFLLRQLSFNLKNEKDVELPLACPNQLQKVGAKLDLNNAELIGCTVTTNESTQRRFMVVDTYQIILVEPDSKLGWGKVTFAGQLQDLEIEQLSQDERTLVITVRQSRKKSSKQRDSGSQKAVYALVISSFKNLRCTRPSSQFPSSMRY</sequence>
<feature type="compositionally biased region" description="Low complexity" evidence="3">
    <location>
        <begin position="370"/>
        <end position="380"/>
    </location>
</feature>
<evidence type="ECO:0000259" key="4">
    <source>
        <dbReference type="Pfam" id="PF09758"/>
    </source>
</evidence>
<dbReference type="EMBL" id="OU015568">
    <property type="protein sequence ID" value="CAG5089312.1"/>
    <property type="molecule type" value="Genomic_DNA"/>
</dbReference>
<proteinExistence type="inferred from homology"/>
<dbReference type="InterPro" id="IPR045820">
    <property type="entry name" value="CLEC16A/TT9_C"/>
</dbReference>